<gene>
    <name evidence="1" type="ORF">J2Z70_004260</name>
</gene>
<organism evidence="1 2">
    <name type="scientific">Paenibacillus silagei</name>
    <dbReference type="NCBI Taxonomy" id="1670801"/>
    <lineage>
        <taxon>Bacteria</taxon>
        <taxon>Bacillati</taxon>
        <taxon>Bacillota</taxon>
        <taxon>Bacilli</taxon>
        <taxon>Bacillales</taxon>
        <taxon>Paenibacillaceae</taxon>
        <taxon>Paenibacillus</taxon>
    </lineage>
</organism>
<reference evidence="1 2" key="1">
    <citation type="submission" date="2021-03" db="EMBL/GenBank/DDBJ databases">
        <title>Genomic Encyclopedia of Type Strains, Phase IV (KMG-IV): sequencing the most valuable type-strain genomes for metagenomic binning, comparative biology and taxonomic classification.</title>
        <authorList>
            <person name="Goeker M."/>
        </authorList>
    </citation>
    <scope>NUCLEOTIDE SEQUENCE [LARGE SCALE GENOMIC DNA]</scope>
    <source>
        <strain evidence="1 2">DSM 101953</strain>
    </source>
</reference>
<evidence type="ECO:0000313" key="1">
    <source>
        <dbReference type="EMBL" id="MBP2114099.1"/>
    </source>
</evidence>
<dbReference type="EMBL" id="JAGGLV010000015">
    <property type="protein sequence ID" value="MBP2114099.1"/>
    <property type="molecule type" value="Genomic_DNA"/>
</dbReference>
<evidence type="ECO:0000313" key="2">
    <source>
        <dbReference type="Proteomes" id="UP000773462"/>
    </source>
</evidence>
<sequence length="51" mass="6068">MHMLMHWNFPLLSFGEHHFGIYDLNAVRQHFADSIAVYSDSLNLLVMKKYE</sequence>
<keyword evidence="2" id="KW-1185">Reference proteome</keyword>
<dbReference type="Proteomes" id="UP000773462">
    <property type="component" value="Unassembled WGS sequence"/>
</dbReference>
<proteinExistence type="predicted"/>
<protein>
    <submittedName>
        <fullName evidence="1">Uncharacterized protein</fullName>
    </submittedName>
</protein>
<comment type="caution">
    <text evidence="1">The sequence shown here is derived from an EMBL/GenBank/DDBJ whole genome shotgun (WGS) entry which is preliminary data.</text>
</comment>
<name>A0ABS4NXD2_9BACL</name>
<accession>A0ABS4NXD2</accession>